<feature type="transmembrane region" description="Helical" evidence="1">
    <location>
        <begin position="41"/>
        <end position="61"/>
    </location>
</feature>
<sequence>MQRQRRGVAWKQPIIAWLVAFIMVAVIFASQGITPFGNHNLLIGDLGTQYTAFFTGFVRLLRQHAWTVYNFQSALGASWVPMIAYYLMSPFNGLLFLFRESQIPVAVALIIMLKIATIAGSMTAYLQAHWQSHRAGIWLFGLVFAFCGFVTANFFNLMWLDALITLPLVAWGIDRLVRSGRSGLYFGALVVTILVNYYMGYMVCLFAIGYLLYTLGLQTNQRLNRDWWRHNRHLINRFVATSLLSGMSTLFLLLPTVFGMLEAPKVAAGHNAFAVTPLFGLEFFSQFQMGASNFAQRLSHGPAIFVSSLVSLLAVAYFALPQVKRRDKWWSAGLLAFLFLGMWIRGFNTFWHMLSVPASYPFRNSFLFSFVLVLLAGNAWQAGVEQLARRWRWRLSLGLALLMGLGAASIPILRWWPSLARYARSLQPWNWFALICSLVSLGLMACLIWAVPARYQWTIASLVVLELGANFIWALGGANYGSQRQFARAYQAATQQLRVVRQSRQLYRVRYDVKTLGRGFTGSYHGYNDPIWLGVNGTNAYSSTTQTKTVKLARQLGLFVKDDRRLSNQGFTPVTEMLWGVRLKVDHRGTQPVGSYQGMGFATTNRLTALKLGTDPLTNQEAVLQALRPSERPYFVPVKRGVDRLRVTHAAASRQTYNYHHVLRITPHAAGRLYLVDPSGQSKFSTLSVNHHAKAPAMYADGTTTVINLGKQQRGRTLLLKFATKTASLRRVRLVTLRPGALKKAQQTLNGHALLLRRLPHHFKTTYVGHVMATTQTPDLFLSLPTESGWQVRVDGRPVTTRLSLTGLSSIAIRPGRHRIAISYQAPGAILGLIMSLLSLAIYAVTCRLKRL</sequence>
<proteinExistence type="predicted"/>
<feature type="transmembrane region" description="Helical" evidence="1">
    <location>
        <begin position="395"/>
        <end position="417"/>
    </location>
</feature>
<gene>
    <name evidence="2" type="ORF">D1831_09150</name>
</gene>
<keyword evidence="1" id="KW-1133">Transmembrane helix</keyword>
<feature type="transmembrane region" description="Helical" evidence="1">
    <location>
        <begin position="332"/>
        <end position="354"/>
    </location>
</feature>
<feature type="transmembrane region" description="Helical" evidence="1">
    <location>
        <begin position="457"/>
        <end position="476"/>
    </location>
</feature>
<feature type="transmembrane region" description="Helical" evidence="1">
    <location>
        <begin position="184"/>
        <end position="213"/>
    </location>
</feature>
<dbReference type="EMBL" id="QWZQ01000029">
    <property type="protein sequence ID" value="RRK10119.1"/>
    <property type="molecule type" value="Genomic_DNA"/>
</dbReference>
<dbReference type="PANTHER" id="PTHR38454">
    <property type="entry name" value="INTEGRAL MEMBRANE PROTEIN-RELATED"/>
    <property type="match status" value="1"/>
</dbReference>
<evidence type="ECO:0008006" key="4">
    <source>
        <dbReference type="Google" id="ProtNLM"/>
    </source>
</evidence>
<keyword evidence="3" id="KW-1185">Reference proteome</keyword>
<feature type="transmembrane region" description="Helical" evidence="1">
    <location>
        <begin position="12"/>
        <end position="29"/>
    </location>
</feature>
<dbReference type="PANTHER" id="PTHR38454:SF1">
    <property type="entry name" value="INTEGRAL MEMBRANE PROTEIN"/>
    <property type="match status" value="1"/>
</dbReference>
<accession>A0A426D6R7</accession>
<dbReference type="Proteomes" id="UP000283633">
    <property type="component" value="Unassembled WGS sequence"/>
</dbReference>
<keyword evidence="1" id="KW-0812">Transmembrane</keyword>
<dbReference type="OrthoDB" id="9815466at2"/>
<feature type="transmembrane region" description="Helical" evidence="1">
    <location>
        <begin position="366"/>
        <end position="383"/>
    </location>
</feature>
<feature type="transmembrane region" description="Helical" evidence="1">
    <location>
        <begin position="234"/>
        <end position="254"/>
    </location>
</feature>
<reference evidence="2 3" key="1">
    <citation type="submission" date="2018-08" db="EMBL/GenBank/DDBJ databases">
        <title>Genome Lactobacillus garii FI11369.</title>
        <authorList>
            <person name="Diaz M."/>
            <person name="Narbad A."/>
        </authorList>
    </citation>
    <scope>NUCLEOTIDE SEQUENCE [LARGE SCALE GENOMIC DNA]</scope>
    <source>
        <strain evidence="2 3">FI11369</strain>
    </source>
</reference>
<feature type="transmembrane region" description="Helical" evidence="1">
    <location>
        <begin position="429"/>
        <end position="450"/>
    </location>
</feature>
<feature type="transmembrane region" description="Helical" evidence="1">
    <location>
        <begin position="302"/>
        <end position="320"/>
    </location>
</feature>
<dbReference type="Pfam" id="PF09586">
    <property type="entry name" value="YfhO"/>
    <property type="match status" value="1"/>
</dbReference>
<organism evidence="2 3">
    <name type="scientific">Lactiplantibacillus garii</name>
    <dbReference type="NCBI Taxonomy" id="2306423"/>
    <lineage>
        <taxon>Bacteria</taxon>
        <taxon>Bacillati</taxon>
        <taxon>Bacillota</taxon>
        <taxon>Bacilli</taxon>
        <taxon>Lactobacillales</taxon>
        <taxon>Lactobacillaceae</taxon>
        <taxon>Lactiplantibacillus</taxon>
    </lineage>
</organism>
<feature type="transmembrane region" description="Helical" evidence="1">
    <location>
        <begin position="138"/>
        <end position="164"/>
    </location>
</feature>
<name>A0A426D6R7_9LACO</name>
<dbReference type="AlphaFoldDB" id="A0A426D6R7"/>
<keyword evidence="1" id="KW-0472">Membrane</keyword>
<evidence type="ECO:0000313" key="3">
    <source>
        <dbReference type="Proteomes" id="UP000283633"/>
    </source>
</evidence>
<evidence type="ECO:0000313" key="2">
    <source>
        <dbReference type="EMBL" id="RRK10119.1"/>
    </source>
</evidence>
<evidence type="ECO:0000256" key="1">
    <source>
        <dbReference type="SAM" id="Phobius"/>
    </source>
</evidence>
<feature type="transmembrane region" description="Helical" evidence="1">
    <location>
        <begin position="103"/>
        <end position="126"/>
    </location>
</feature>
<dbReference type="RefSeq" id="WP_125072630.1">
    <property type="nucleotide sequence ID" value="NZ_QWZQ01000029.1"/>
</dbReference>
<feature type="transmembrane region" description="Helical" evidence="1">
    <location>
        <begin position="68"/>
        <end position="88"/>
    </location>
</feature>
<comment type="caution">
    <text evidence="2">The sequence shown here is derived from an EMBL/GenBank/DDBJ whole genome shotgun (WGS) entry which is preliminary data.</text>
</comment>
<feature type="transmembrane region" description="Helical" evidence="1">
    <location>
        <begin position="824"/>
        <end position="846"/>
    </location>
</feature>
<dbReference type="InterPro" id="IPR018580">
    <property type="entry name" value="Uncharacterised_YfhO"/>
</dbReference>
<protein>
    <recommendedName>
        <fullName evidence="4">YfhO family protein</fullName>
    </recommendedName>
</protein>